<evidence type="ECO:0000256" key="1">
    <source>
        <dbReference type="ARBA" id="ARBA00010617"/>
    </source>
</evidence>
<accession>A0A5J6J8N7</accession>
<dbReference type="GO" id="GO:0020037">
    <property type="term" value="F:heme binding"/>
    <property type="evidence" value="ECO:0007669"/>
    <property type="project" value="InterPro"/>
</dbReference>
<dbReference type="PROSITE" id="PS00086">
    <property type="entry name" value="CYTOCHROME_P450"/>
    <property type="match status" value="1"/>
</dbReference>
<name>A0A5J6J8N7_STRVI</name>
<comment type="similarity">
    <text evidence="1 7">Belongs to the cytochrome P450 family.</text>
</comment>
<keyword evidence="6 7" id="KW-0503">Monooxygenase</keyword>
<evidence type="ECO:0000313" key="8">
    <source>
        <dbReference type="EMBL" id="QEV44016.1"/>
    </source>
</evidence>
<dbReference type="FunFam" id="1.10.630.10:FF:000018">
    <property type="entry name" value="Cytochrome P450 monooxygenase"/>
    <property type="match status" value="1"/>
</dbReference>
<proteinExistence type="inferred from homology"/>
<keyword evidence="3 7" id="KW-0479">Metal-binding</keyword>
<dbReference type="Proteomes" id="UP000325563">
    <property type="component" value="Chromosome"/>
</dbReference>
<keyword evidence="2 7" id="KW-0349">Heme</keyword>
<protein>
    <submittedName>
        <fullName evidence="8">Cytochrome P450</fullName>
    </submittedName>
</protein>
<dbReference type="EMBL" id="CP023692">
    <property type="protein sequence ID" value="QEV44016.1"/>
    <property type="molecule type" value="Genomic_DNA"/>
</dbReference>
<evidence type="ECO:0000256" key="2">
    <source>
        <dbReference type="ARBA" id="ARBA00022617"/>
    </source>
</evidence>
<dbReference type="GO" id="GO:0005506">
    <property type="term" value="F:iron ion binding"/>
    <property type="evidence" value="ECO:0007669"/>
    <property type="project" value="InterPro"/>
</dbReference>
<dbReference type="SUPFAM" id="SSF48264">
    <property type="entry name" value="Cytochrome P450"/>
    <property type="match status" value="1"/>
</dbReference>
<dbReference type="AlphaFoldDB" id="A0A5J6J8N7"/>
<evidence type="ECO:0000256" key="3">
    <source>
        <dbReference type="ARBA" id="ARBA00022723"/>
    </source>
</evidence>
<dbReference type="CDD" id="cd11029">
    <property type="entry name" value="CYP107-like"/>
    <property type="match status" value="1"/>
</dbReference>
<dbReference type="PRINTS" id="PR00359">
    <property type="entry name" value="BP450"/>
</dbReference>
<evidence type="ECO:0000256" key="5">
    <source>
        <dbReference type="ARBA" id="ARBA00023004"/>
    </source>
</evidence>
<sequence length="431" mass="46833">MENRSHRHDHLLDPLSQESRVNQASAAPLVLDPAGADRHAEHRLLRAQGPAARVDVLGVHAWAVTDPALLKELLTSPEVSKDARAHWPEFDEVVQTWPLALWVAVTNMFTAYGADHRRLRRMVAPAFSARRVALLRDTVEGVVTDLLDELAALPEGEVADLRERLAYPLPIAIIGHLLGLPQDQRGEFRSVVDGVFDTTLTPEEAAANGARAYEMLGRLVDAKRALPGDDMTSLLIAARDEEGDGSALSDTELADTLFLMISAGYETTVNVIDQAVTALLTHPEQLEHVRAGRGSWGDVVEETLRHESAVKHLPMRYALADIPLPDGRTIAKGEAILASYAAANRHPDWHGPDADAFDVTRVTKDHLAFGHGVHFCLGAPLARLEVAVALEALFDRFPAVELAVPADELLPVTSLISNGHRTLPVRLGPSA</sequence>
<dbReference type="InterPro" id="IPR017972">
    <property type="entry name" value="Cyt_P450_CS"/>
</dbReference>
<evidence type="ECO:0000256" key="6">
    <source>
        <dbReference type="ARBA" id="ARBA00023033"/>
    </source>
</evidence>
<dbReference type="PANTHER" id="PTHR46696:SF1">
    <property type="entry name" value="CYTOCHROME P450 YJIB-RELATED"/>
    <property type="match status" value="1"/>
</dbReference>
<reference evidence="8 9" key="1">
    <citation type="submission" date="2017-09" db="EMBL/GenBank/DDBJ databases">
        <authorList>
            <person name="Lee N."/>
            <person name="Cho B.-K."/>
        </authorList>
    </citation>
    <scope>NUCLEOTIDE SEQUENCE [LARGE SCALE GENOMIC DNA]</scope>
    <source>
        <strain evidence="8 9">ATCC 27476</strain>
    </source>
</reference>
<dbReference type="GO" id="GO:0016705">
    <property type="term" value="F:oxidoreductase activity, acting on paired donors, with incorporation or reduction of molecular oxygen"/>
    <property type="evidence" value="ECO:0007669"/>
    <property type="project" value="InterPro"/>
</dbReference>
<evidence type="ECO:0000256" key="4">
    <source>
        <dbReference type="ARBA" id="ARBA00023002"/>
    </source>
</evidence>
<gene>
    <name evidence="8" type="ORF">CP980_02070</name>
</gene>
<evidence type="ECO:0000256" key="7">
    <source>
        <dbReference type="RuleBase" id="RU000461"/>
    </source>
</evidence>
<dbReference type="InterPro" id="IPR001128">
    <property type="entry name" value="Cyt_P450"/>
</dbReference>
<dbReference type="InterPro" id="IPR002397">
    <property type="entry name" value="Cyt_P450_B"/>
</dbReference>
<dbReference type="Pfam" id="PF00067">
    <property type="entry name" value="p450"/>
    <property type="match status" value="2"/>
</dbReference>
<keyword evidence="4 7" id="KW-0560">Oxidoreductase</keyword>
<dbReference type="PANTHER" id="PTHR46696">
    <property type="entry name" value="P450, PUTATIVE (EUROFUNG)-RELATED"/>
    <property type="match status" value="1"/>
</dbReference>
<dbReference type="KEGG" id="svn:CP980_02070"/>
<organism evidence="8 9">
    <name type="scientific">Streptomyces vinaceus</name>
    <dbReference type="NCBI Taxonomy" id="1960"/>
    <lineage>
        <taxon>Bacteria</taxon>
        <taxon>Bacillati</taxon>
        <taxon>Actinomycetota</taxon>
        <taxon>Actinomycetes</taxon>
        <taxon>Kitasatosporales</taxon>
        <taxon>Streptomycetaceae</taxon>
        <taxon>Streptomyces</taxon>
    </lineage>
</organism>
<dbReference type="GO" id="GO:0004497">
    <property type="term" value="F:monooxygenase activity"/>
    <property type="evidence" value="ECO:0007669"/>
    <property type="project" value="UniProtKB-KW"/>
</dbReference>
<dbReference type="InterPro" id="IPR036396">
    <property type="entry name" value="Cyt_P450_sf"/>
</dbReference>
<dbReference type="Gene3D" id="1.10.630.10">
    <property type="entry name" value="Cytochrome P450"/>
    <property type="match status" value="1"/>
</dbReference>
<keyword evidence="5 7" id="KW-0408">Iron</keyword>
<evidence type="ECO:0000313" key="9">
    <source>
        <dbReference type="Proteomes" id="UP000325563"/>
    </source>
</evidence>
<keyword evidence="9" id="KW-1185">Reference proteome</keyword>
<dbReference type="PRINTS" id="PR00385">
    <property type="entry name" value="P450"/>
</dbReference>